<dbReference type="AlphaFoldDB" id="A0A0F9RCU8"/>
<sequence>MASKTTLNPKNLEALGAERLASLLIEISTGSASAKRRLRLELAGAQGAGEVARQVRKRLTTIARSRSLVDWQRRKALVGDLETQRRAIVDEVGKSDPAEALDLMWRFLALATPVFGRCDDSSGTVIGIFHGACDDLGNLANAAGADSTRLADQAFEALLENDYGQYDELIAVLAPSLGQTGLDHLKARLVAFSQTPPDRPGNDLERQVIGWGSGGPVYADEIEARRHDSTVRLALEAIADAQGDVDAFIAQQSEAARSVPAVAAEIAQRLLEAGRANEAWTAINRVDDRRSDRLGWIPYEWEETRLAVMEALGRADEAQAFRWACFERRLSVRHLRAYLKQLPDFDDVEAEDRALAHALAHPDGHEALVFFLNWPALDTAAALVLQPGREWNGDHYELLTPAVDALAGKYPLAATRLLRAMINFALERARVKRYRHAARHLAECAGLAAGIEAFGELEPHEAYIARLKSEHGRKTSFWTKMP</sequence>
<proteinExistence type="predicted"/>
<gene>
    <name evidence="1" type="ORF">LCGC14_0609490</name>
</gene>
<reference evidence="1" key="1">
    <citation type="journal article" date="2015" name="Nature">
        <title>Complex archaea that bridge the gap between prokaryotes and eukaryotes.</title>
        <authorList>
            <person name="Spang A."/>
            <person name="Saw J.H."/>
            <person name="Jorgensen S.L."/>
            <person name="Zaremba-Niedzwiedzka K."/>
            <person name="Martijn J."/>
            <person name="Lind A.E."/>
            <person name="van Eijk R."/>
            <person name="Schleper C."/>
            <person name="Guy L."/>
            <person name="Ettema T.J."/>
        </authorList>
    </citation>
    <scope>NUCLEOTIDE SEQUENCE</scope>
</reference>
<dbReference type="InterPro" id="IPR049245">
    <property type="entry name" value="DUF6880"/>
</dbReference>
<name>A0A0F9RCU8_9ZZZZ</name>
<protein>
    <submittedName>
        <fullName evidence="1">Uncharacterized protein</fullName>
    </submittedName>
</protein>
<organism evidence="1">
    <name type="scientific">marine sediment metagenome</name>
    <dbReference type="NCBI Taxonomy" id="412755"/>
    <lineage>
        <taxon>unclassified sequences</taxon>
        <taxon>metagenomes</taxon>
        <taxon>ecological metagenomes</taxon>
    </lineage>
</organism>
<comment type="caution">
    <text evidence="1">The sequence shown here is derived from an EMBL/GenBank/DDBJ whole genome shotgun (WGS) entry which is preliminary data.</text>
</comment>
<dbReference type="EMBL" id="LAZR01001006">
    <property type="protein sequence ID" value="KKN52749.1"/>
    <property type="molecule type" value="Genomic_DNA"/>
</dbReference>
<accession>A0A0F9RCU8</accession>
<evidence type="ECO:0000313" key="1">
    <source>
        <dbReference type="EMBL" id="KKN52749.1"/>
    </source>
</evidence>
<dbReference type="Pfam" id="PF21810">
    <property type="entry name" value="DUF6880"/>
    <property type="match status" value="1"/>
</dbReference>